<dbReference type="Gene3D" id="3.10.180.10">
    <property type="entry name" value="2,3-Dihydroxybiphenyl 1,2-Dioxygenase, domain 1"/>
    <property type="match status" value="2"/>
</dbReference>
<feature type="compositionally biased region" description="Basic and acidic residues" evidence="1">
    <location>
        <begin position="360"/>
        <end position="382"/>
    </location>
</feature>
<dbReference type="InterPro" id="IPR037523">
    <property type="entry name" value="VOC_core"/>
</dbReference>
<dbReference type="RefSeq" id="WP_321168791.1">
    <property type="nucleotide sequence ID" value="NZ_JAGGLC010000003.1"/>
</dbReference>
<feature type="region of interest" description="Disordered" evidence="1">
    <location>
        <begin position="321"/>
        <end position="382"/>
    </location>
</feature>
<dbReference type="PANTHER" id="PTHR36110:SF4">
    <property type="entry name" value="RING-CLEAVING DIOXYGENASE MHQA-RELATED"/>
    <property type="match status" value="1"/>
</dbReference>
<dbReference type="InterPro" id="IPR004360">
    <property type="entry name" value="Glyas_Fos-R_dOase_dom"/>
</dbReference>
<feature type="compositionally biased region" description="Low complexity" evidence="1">
    <location>
        <begin position="12"/>
        <end position="24"/>
    </location>
</feature>
<organism evidence="3 4">
    <name type="scientific">Halolamina salifodinae</name>
    <dbReference type="NCBI Taxonomy" id="1202767"/>
    <lineage>
        <taxon>Archaea</taxon>
        <taxon>Methanobacteriati</taxon>
        <taxon>Methanobacteriota</taxon>
        <taxon>Stenosarchaea group</taxon>
        <taxon>Halobacteria</taxon>
        <taxon>Halobacteriales</taxon>
        <taxon>Haloferacaceae</taxon>
    </lineage>
</organism>
<dbReference type="PROSITE" id="PS51819">
    <property type="entry name" value="VOC"/>
    <property type="match status" value="2"/>
</dbReference>
<dbReference type="InterPro" id="IPR029068">
    <property type="entry name" value="Glyas_Bleomycin-R_OHBP_Dase"/>
</dbReference>
<sequence length="382" mass="41449">MSEREPDLDSLAPDAGVDGAVGDIDAGEAPDTPGIHHVSVVTGDPHGTLTFYRDVLGLRLIKRTVNHDEPAVHHLYFGDEEATPGTTFTAFPYPLDSGGRRGAGQPSETAFAVPEGSLDYWQERLDEQSVDADEGERFGEPIVTFTDPDGLDLALIEGADAGRLGVDGVDVEPWDESVPETHAIRGMHSVTLRSNSPYVTGRVLELFGFGLVGQAGERVRYVAGADGVETEGLEADTTDLAREPTPGTVIDLYGREEPWGKEGAGTGHHVAIRMPDSAALEAWYDRLVDAGLSPSHPRDRYYFESVYVRDPGGVLFELATDGPGIDRDEPIPELGSELRLPPWLEEDKEMIREQLPPLDKPVRPDEPDTHDTENPDAQGGDR</sequence>
<evidence type="ECO:0000259" key="2">
    <source>
        <dbReference type="PROSITE" id="PS51819"/>
    </source>
</evidence>
<feature type="domain" description="VOC" evidence="2">
    <location>
        <begin position="186"/>
        <end position="321"/>
    </location>
</feature>
<feature type="domain" description="VOC" evidence="2">
    <location>
        <begin position="34"/>
        <end position="158"/>
    </location>
</feature>
<dbReference type="EMBL" id="JAGGLC010000003">
    <property type="protein sequence ID" value="MBP1987159.1"/>
    <property type="molecule type" value="Genomic_DNA"/>
</dbReference>
<feature type="region of interest" description="Disordered" evidence="1">
    <location>
        <begin position="1"/>
        <end position="32"/>
    </location>
</feature>
<evidence type="ECO:0000256" key="1">
    <source>
        <dbReference type="SAM" id="MobiDB-lite"/>
    </source>
</evidence>
<keyword evidence="4" id="KW-1185">Reference proteome</keyword>
<protein>
    <submittedName>
        <fullName evidence="3">Glyoxalase family protein</fullName>
    </submittedName>
</protein>
<name>A0A8T4GW83_9EURY</name>
<proteinExistence type="predicted"/>
<dbReference type="Pfam" id="PF00903">
    <property type="entry name" value="Glyoxalase"/>
    <property type="match status" value="2"/>
</dbReference>
<comment type="caution">
    <text evidence="3">The sequence shown here is derived from an EMBL/GenBank/DDBJ whole genome shotgun (WGS) entry which is preliminary data.</text>
</comment>
<dbReference type="Proteomes" id="UP000823736">
    <property type="component" value="Unassembled WGS sequence"/>
</dbReference>
<dbReference type="PANTHER" id="PTHR36110">
    <property type="entry name" value="RING-CLEAVING DIOXYGENASE MHQE-RELATED"/>
    <property type="match status" value="1"/>
</dbReference>
<evidence type="ECO:0000313" key="4">
    <source>
        <dbReference type="Proteomes" id="UP000823736"/>
    </source>
</evidence>
<dbReference type="SUPFAM" id="SSF54593">
    <property type="entry name" value="Glyoxalase/Bleomycin resistance protein/Dihydroxybiphenyl dioxygenase"/>
    <property type="match status" value="1"/>
</dbReference>
<evidence type="ECO:0000313" key="3">
    <source>
        <dbReference type="EMBL" id="MBP1987159.1"/>
    </source>
</evidence>
<gene>
    <name evidence="3" type="ORF">J2753_001657</name>
</gene>
<dbReference type="InterPro" id="IPR052537">
    <property type="entry name" value="Extradiol_RC_dioxygenase"/>
</dbReference>
<dbReference type="AlphaFoldDB" id="A0A8T4GW83"/>
<accession>A0A8T4GW83</accession>
<reference evidence="3" key="1">
    <citation type="submission" date="2021-03" db="EMBL/GenBank/DDBJ databases">
        <title>Genomic Encyclopedia of Type Strains, Phase IV (KMG-IV): sequencing the most valuable type-strain genomes for metagenomic binning, comparative biology and taxonomic classification.</title>
        <authorList>
            <person name="Goeker M."/>
        </authorList>
    </citation>
    <scope>NUCLEOTIDE SEQUENCE</scope>
    <source>
        <strain evidence="3">DSM 26232</strain>
    </source>
</reference>